<dbReference type="Gene3D" id="1.10.10.2320">
    <property type="match status" value="1"/>
</dbReference>
<sequence>MSSKWVRLDKNAEGGPRIYKSVDSIEDTVKDRLQLVQRGQAGSLEEKEKNELKKRKLLSEV</sequence>
<feature type="non-terminal residue" evidence="2">
    <location>
        <position position="61"/>
    </location>
</feature>
<accession>A0ABS2Y1X3</accession>
<dbReference type="GO" id="GO:0016874">
    <property type="term" value="F:ligase activity"/>
    <property type="evidence" value="ECO:0007669"/>
    <property type="project" value="UniProtKB-KW"/>
</dbReference>
<protein>
    <submittedName>
        <fullName evidence="2">SYFAA ligase</fullName>
    </submittedName>
</protein>
<evidence type="ECO:0000259" key="1">
    <source>
        <dbReference type="Pfam" id="PF18554"/>
    </source>
</evidence>
<organism evidence="2 3">
    <name type="scientific">Polyodon spathula</name>
    <name type="common">North American paddlefish</name>
    <name type="synonym">Squalus spathula</name>
    <dbReference type="NCBI Taxonomy" id="7913"/>
    <lineage>
        <taxon>Eukaryota</taxon>
        <taxon>Metazoa</taxon>
        <taxon>Chordata</taxon>
        <taxon>Craniata</taxon>
        <taxon>Vertebrata</taxon>
        <taxon>Euteleostomi</taxon>
        <taxon>Actinopterygii</taxon>
        <taxon>Chondrostei</taxon>
        <taxon>Acipenseriformes</taxon>
        <taxon>Polyodontidae</taxon>
        <taxon>Polyodon</taxon>
    </lineage>
</organism>
<evidence type="ECO:0000313" key="2">
    <source>
        <dbReference type="EMBL" id="MBN3280409.1"/>
    </source>
</evidence>
<gene>
    <name evidence="2" type="primary">Farsaa</name>
    <name evidence="2" type="ORF">GTO93_0000122</name>
</gene>
<keyword evidence="3" id="KW-1185">Reference proteome</keyword>
<evidence type="ECO:0000313" key="3">
    <source>
        <dbReference type="Proteomes" id="UP001166093"/>
    </source>
</evidence>
<dbReference type="EMBL" id="JAAWVQ010098834">
    <property type="protein sequence ID" value="MBN3280409.1"/>
    <property type="molecule type" value="Genomic_DNA"/>
</dbReference>
<comment type="caution">
    <text evidence="2">The sequence shown here is derived from an EMBL/GenBank/DDBJ whole genome shotgun (WGS) entry which is preliminary data.</text>
</comment>
<dbReference type="Pfam" id="PF18554">
    <property type="entry name" value="PheRS_DBD2"/>
    <property type="match status" value="1"/>
</dbReference>
<dbReference type="InterPro" id="IPR040586">
    <property type="entry name" value="PheRS_DBD2"/>
</dbReference>
<proteinExistence type="predicted"/>
<reference evidence="2" key="1">
    <citation type="journal article" date="2021" name="Cell">
        <title>Tracing the genetic footprints of vertebrate landing in non-teleost ray-finned fishes.</title>
        <authorList>
            <person name="Bi X."/>
            <person name="Wang K."/>
            <person name="Yang L."/>
            <person name="Pan H."/>
            <person name="Jiang H."/>
            <person name="Wei Q."/>
            <person name="Fang M."/>
            <person name="Yu H."/>
            <person name="Zhu C."/>
            <person name="Cai Y."/>
            <person name="He Y."/>
            <person name="Gan X."/>
            <person name="Zeng H."/>
            <person name="Yu D."/>
            <person name="Zhu Y."/>
            <person name="Jiang H."/>
            <person name="Qiu Q."/>
            <person name="Yang H."/>
            <person name="Zhang Y.E."/>
            <person name="Wang W."/>
            <person name="Zhu M."/>
            <person name="He S."/>
            <person name="Zhang G."/>
        </authorList>
    </citation>
    <scope>NUCLEOTIDE SEQUENCE</scope>
    <source>
        <strain evidence="2">Pddl_001</strain>
    </source>
</reference>
<dbReference type="Proteomes" id="UP001166093">
    <property type="component" value="Unassembled WGS sequence"/>
</dbReference>
<name>A0ABS2Y1X3_POLSP</name>
<keyword evidence="2" id="KW-0436">Ligase</keyword>
<feature type="non-terminal residue" evidence="2">
    <location>
        <position position="1"/>
    </location>
</feature>
<feature type="domain" description="PheRS DNA binding" evidence="1">
    <location>
        <begin position="27"/>
        <end position="59"/>
    </location>
</feature>